<dbReference type="EMBL" id="FNWV01000027">
    <property type="protein sequence ID" value="SEH88582.1"/>
    <property type="molecule type" value="Genomic_DNA"/>
</dbReference>
<dbReference type="SUPFAM" id="SSF143011">
    <property type="entry name" value="RelE-like"/>
    <property type="match status" value="1"/>
</dbReference>
<keyword evidence="3" id="KW-0540">Nuclease</keyword>
<keyword evidence="4" id="KW-0255">Endonuclease</keyword>
<dbReference type="Gene3D" id="3.30.2310.20">
    <property type="entry name" value="RelE-like"/>
    <property type="match status" value="1"/>
</dbReference>
<keyword evidence="2" id="KW-1277">Toxin-antitoxin system</keyword>
<dbReference type="InterPro" id="IPR035093">
    <property type="entry name" value="RelE/ParE_toxin_dom_sf"/>
</dbReference>
<evidence type="ECO:0000256" key="7">
    <source>
        <dbReference type="ARBA" id="ARBA00050056"/>
    </source>
</evidence>
<accession>A0A1H6LIY7</accession>
<evidence type="ECO:0000256" key="2">
    <source>
        <dbReference type="ARBA" id="ARBA00022649"/>
    </source>
</evidence>
<keyword evidence="5" id="KW-0378">Hydrolase</keyword>
<comment type="similarity">
    <text evidence="1">Belongs to the YoeB family.</text>
</comment>
<dbReference type="InterPro" id="IPR009614">
    <property type="entry name" value="YoeB_toxin"/>
</dbReference>
<dbReference type="GO" id="GO:0004519">
    <property type="term" value="F:endonuclease activity"/>
    <property type="evidence" value="ECO:0007669"/>
    <property type="project" value="UniProtKB-KW"/>
</dbReference>
<dbReference type="AlphaFoldDB" id="A0A1H6LIY7"/>
<evidence type="ECO:0000256" key="6">
    <source>
        <dbReference type="ARBA" id="ARBA00030388"/>
    </source>
</evidence>
<evidence type="ECO:0000313" key="9">
    <source>
        <dbReference type="Proteomes" id="UP000183190"/>
    </source>
</evidence>
<evidence type="ECO:0000256" key="5">
    <source>
        <dbReference type="ARBA" id="ARBA00022801"/>
    </source>
</evidence>
<dbReference type="Proteomes" id="UP000183190">
    <property type="component" value="Unassembled WGS sequence"/>
</dbReference>
<evidence type="ECO:0000256" key="4">
    <source>
        <dbReference type="ARBA" id="ARBA00022759"/>
    </source>
</evidence>
<dbReference type="GO" id="GO:0016787">
    <property type="term" value="F:hydrolase activity"/>
    <property type="evidence" value="ECO:0007669"/>
    <property type="project" value="UniProtKB-KW"/>
</dbReference>
<reference evidence="8 9" key="1">
    <citation type="submission" date="2016-10" db="EMBL/GenBank/DDBJ databases">
        <authorList>
            <person name="de Groot N.N."/>
        </authorList>
    </citation>
    <scope>NUCLEOTIDE SEQUENCE [LARGE SCALE GENOMIC DNA]</scope>
    <source>
        <strain evidence="8 9">YAD2003</strain>
    </source>
</reference>
<organism evidence="8 9">
    <name type="scientific">Ruminococcus flavefaciens</name>
    <dbReference type="NCBI Taxonomy" id="1265"/>
    <lineage>
        <taxon>Bacteria</taxon>
        <taxon>Bacillati</taxon>
        <taxon>Bacillota</taxon>
        <taxon>Clostridia</taxon>
        <taxon>Eubacteriales</taxon>
        <taxon>Oscillospiraceae</taxon>
        <taxon>Ruminococcus</taxon>
    </lineage>
</organism>
<dbReference type="GO" id="GO:0006401">
    <property type="term" value="P:RNA catabolic process"/>
    <property type="evidence" value="ECO:0007669"/>
    <property type="project" value="InterPro"/>
</dbReference>
<dbReference type="PANTHER" id="PTHR38039:SF1">
    <property type="entry name" value="TOXIN YOEB"/>
    <property type="match status" value="1"/>
</dbReference>
<name>A0A1H6LIY7_RUMFL</name>
<dbReference type="OrthoDB" id="9801102at2"/>
<dbReference type="RefSeq" id="WP_074719175.1">
    <property type="nucleotide sequence ID" value="NZ_FNWV01000027.1"/>
</dbReference>
<evidence type="ECO:0000313" key="8">
    <source>
        <dbReference type="EMBL" id="SEH88582.1"/>
    </source>
</evidence>
<protein>
    <recommendedName>
        <fullName evidence="7">Endoribonuclease YoeB</fullName>
    </recommendedName>
    <alternativeName>
        <fullName evidence="6">Putative mRNA interferase YoeB</fullName>
    </alternativeName>
</protein>
<gene>
    <name evidence="8" type="ORF">SAMN02910265_03199</name>
</gene>
<dbReference type="GO" id="GO:0098795">
    <property type="term" value="P:global gene silencing by mRNA cleavage"/>
    <property type="evidence" value="ECO:0007669"/>
    <property type="project" value="TreeGrafter"/>
</dbReference>
<sequence>MNKLWSDIAWDEYLYWQQTDKKIVKKINELIKDIERNGLSQGIGHPEPLRYRKGWSRHIDHGNRLVYNIVDGNLWIASCKGHYED</sequence>
<evidence type="ECO:0000256" key="1">
    <source>
        <dbReference type="ARBA" id="ARBA00008172"/>
    </source>
</evidence>
<evidence type="ECO:0000256" key="3">
    <source>
        <dbReference type="ARBA" id="ARBA00022722"/>
    </source>
</evidence>
<dbReference type="NCBIfam" id="TIGR02116">
    <property type="entry name" value="toxin_Txe_YoeB"/>
    <property type="match status" value="1"/>
</dbReference>
<dbReference type="Pfam" id="PF06769">
    <property type="entry name" value="YoeB_toxin"/>
    <property type="match status" value="1"/>
</dbReference>
<proteinExistence type="inferred from homology"/>
<dbReference type="PANTHER" id="PTHR38039">
    <property type="entry name" value="TOXIN YOEB"/>
    <property type="match status" value="1"/>
</dbReference>